<dbReference type="PANTHER" id="PTHR33048:SF108">
    <property type="entry name" value="INTEGRAL MEMBRANE PROTEIN"/>
    <property type="match status" value="1"/>
</dbReference>
<evidence type="ECO:0000256" key="1">
    <source>
        <dbReference type="ARBA" id="ARBA00004141"/>
    </source>
</evidence>
<dbReference type="EMBL" id="QAPG01000070">
    <property type="protein sequence ID" value="TDZ33141.1"/>
    <property type="molecule type" value="Genomic_DNA"/>
</dbReference>
<comment type="caution">
    <text evidence="8">The sequence shown here is derived from an EMBL/GenBank/DDBJ whole genome shotgun (WGS) entry which is preliminary data.</text>
</comment>
<dbReference type="Pfam" id="PF20684">
    <property type="entry name" value="Fung_rhodopsin"/>
    <property type="match status" value="1"/>
</dbReference>
<keyword evidence="2 6" id="KW-0812">Transmembrane</keyword>
<comment type="similarity">
    <text evidence="5">Belongs to the SAT4 family.</text>
</comment>
<reference evidence="8 9" key="1">
    <citation type="submission" date="2018-11" db="EMBL/GenBank/DDBJ databases">
        <title>Genome sequence and assembly of Colletotrichum spinosum.</title>
        <authorList>
            <person name="Gan P."/>
            <person name="Shirasu K."/>
        </authorList>
    </citation>
    <scope>NUCLEOTIDE SEQUENCE [LARGE SCALE GENOMIC DNA]</scope>
    <source>
        <strain evidence="8 9">CBS 515.97</strain>
    </source>
</reference>
<dbReference type="GO" id="GO:0016020">
    <property type="term" value="C:membrane"/>
    <property type="evidence" value="ECO:0007669"/>
    <property type="project" value="UniProtKB-SubCell"/>
</dbReference>
<feature type="transmembrane region" description="Helical" evidence="6">
    <location>
        <begin position="66"/>
        <end position="92"/>
    </location>
</feature>
<dbReference type="InterPro" id="IPR052337">
    <property type="entry name" value="SAT4-like"/>
</dbReference>
<keyword evidence="3 6" id="KW-1133">Transmembrane helix</keyword>
<evidence type="ECO:0000256" key="5">
    <source>
        <dbReference type="ARBA" id="ARBA00038359"/>
    </source>
</evidence>
<feature type="transmembrane region" description="Helical" evidence="6">
    <location>
        <begin position="104"/>
        <end position="124"/>
    </location>
</feature>
<dbReference type="Proteomes" id="UP000295083">
    <property type="component" value="Unassembled WGS sequence"/>
</dbReference>
<feature type="domain" description="Rhodopsin" evidence="7">
    <location>
        <begin position="1"/>
        <end position="167"/>
    </location>
</feature>
<proteinExistence type="inferred from homology"/>
<keyword evidence="4 6" id="KW-0472">Membrane</keyword>
<comment type="subcellular location">
    <subcellularLocation>
        <location evidence="1">Membrane</location>
        <topology evidence="1">Multi-pass membrane protein</topology>
    </subcellularLocation>
</comment>
<protein>
    <recommendedName>
        <fullName evidence="7">Rhodopsin domain-containing protein</fullName>
    </recommendedName>
</protein>
<evidence type="ECO:0000256" key="6">
    <source>
        <dbReference type="SAM" id="Phobius"/>
    </source>
</evidence>
<dbReference type="PANTHER" id="PTHR33048">
    <property type="entry name" value="PTH11-LIKE INTEGRAL MEMBRANE PROTEIN (AFU_ORTHOLOGUE AFUA_5G11245)"/>
    <property type="match status" value="1"/>
</dbReference>
<accession>A0A4R8Q426</accession>
<evidence type="ECO:0000256" key="2">
    <source>
        <dbReference type="ARBA" id="ARBA00022692"/>
    </source>
</evidence>
<feature type="transmembrane region" description="Helical" evidence="6">
    <location>
        <begin position="21"/>
        <end position="46"/>
    </location>
</feature>
<dbReference type="AlphaFoldDB" id="A0A4R8Q426"/>
<name>A0A4R8Q426_9PEZI</name>
<evidence type="ECO:0000256" key="3">
    <source>
        <dbReference type="ARBA" id="ARBA00022989"/>
    </source>
</evidence>
<dbReference type="InterPro" id="IPR049326">
    <property type="entry name" value="Rhodopsin_dom_fungi"/>
</dbReference>
<evidence type="ECO:0000313" key="9">
    <source>
        <dbReference type="Proteomes" id="UP000295083"/>
    </source>
</evidence>
<evidence type="ECO:0000313" key="8">
    <source>
        <dbReference type="EMBL" id="TDZ33141.1"/>
    </source>
</evidence>
<keyword evidence="9" id="KW-1185">Reference proteome</keyword>
<evidence type="ECO:0000259" key="7">
    <source>
        <dbReference type="Pfam" id="PF20684"/>
    </source>
</evidence>
<feature type="transmembrane region" description="Helical" evidence="6">
    <location>
        <begin position="144"/>
        <end position="165"/>
    </location>
</feature>
<gene>
    <name evidence="8" type="ORF">C8035_v006202</name>
</gene>
<organism evidence="8 9">
    <name type="scientific">Colletotrichum spinosum</name>
    <dbReference type="NCBI Taxonomy" id="1347390"/>
    <lineage>
        <taxon>Eukaryota</taxon>
        <taxon>Fungi</taxon>
        <taxon>Dikarya</taxon>
        <taxon>Ascomycota</taxon>
        <taxon>Pezizomycotina</taxon>
        <taxon>Sordariomycetes</taxon>
        <taxon>Hypocreomycetidae</taxon>
        <taxon>Glomerellales</taxon>
        <taxon>Glomerellaceae</taxon>
        <taxon>Colletotrichum</taxon>
        <taxon>Colletotrichum orbiculare species complex</taxon>
    </lineage>
</organism>
<sequence length="282" mass="31244">MFTKLALLWLIIRIFRPHRRTTIVAFAVVTLLTGYTVPIVFIKALICRPVAGFWDPAIKATCYNQRAIYVADTAVSTISDMAVLFLPVPVVMTLQMSWSKRLQVIAMLSSGGLAAVASLVRTILVIKLQTSQDETLDLVRFNLLGTAEVGIGLICACLPATHILISRSLGCSSPAMQHRIPSSRAIAMGFLRGRRHRSQRMIATEVAPEVEFRGFITPVLAEQGRNGCIFPFERVSRPSPTSQKDACREARQNERDEWYSQVIASPFAGPRALDWIEEAVDS</sequence>
<evidence type="ECO:0000256" key="4">
    <source>
        <dbReference type="ARBA" id="ARBA00023136"/>
    </source>
</evidence>